<name>A0A2K3L018_TRIPR</name>
<comment type="caution">
    <text evidence="2">The sequence shown here is derived from an EMBL/GenBank/DDBJ whole genome shotgun (WGS) entry which is preliminary data.</text>
</comment>
<evidence type="ECO:0000313" key="2">
    <source>
        <dbReference type="EMBL" id="PNX71885.1"/>
    </source>
</evidence>
<proteinExistence type="predicted"/>
<dbReference type="AlphaFoldDB" id="A0A2K3L018"/>
<feature type="compositionally biased region" description="Polar residues" evidence="1">
    <location>
        <begin position="1"/>
        <end position="12"/>
    </location>
</feature>
<protein>
    <submittedName>
        <fullName evidence="2">Uncharacterized protein</fullName>
    </submittedName>
</protein>
<evidence type="ECO:0000256" key="1">
    <source>
        <dbReference type="SAM" id="MobiDB-lite"/>
    </source>
</evidence>
<dbReference type="EMBL" id="ASHM01023908">
    <property type="protein sequence ID" value="PNX71885.1"/>
    <property type="molecule type" value="Genomic_DNA"/>
</dbReference>
<feature type="region of interest" description="Disordered" evidence="1">
    <location>
        <begin position="1"/>
        <end position="96"/>
    </location>
</feature>
<accession>A0A2K3L018</accession>
<reference evidence="2 3" key="2">
    <citation type="journal article" date="2017" name="Front. Plant Sci.">
        <title>Gene Classification and Mining of Molecular Markers Useful in Red Clover (Trifolium pratense) Breeding.</title>
        <authorList>
            <person name="Istvanek J."/>
            <person name="Dluhosova J."/>
            <person name="Dluhos P."/>
            <person name="Patkova L."/>
            <person name="Nedelnik J."/>
            <person name="Repkova J."/>
        </authorList>
    </citation>
    <scope>NUCLEOTIDE SEQUENCE [LARGE SCALE GENOMIC DNA]</scope>
    <source>
        <strain evidence="3">cv. Tatra</strain>
        <tissue evidence="2">Young leaves</tissue>
    </source>
</reference>
<gene>
    <name evidence="2" type="ORF">L195_g027771</name>
</gene>
<sequence>MSQLSRQFSNLQNNGGFGGNTTDNPKNESCKGITLRSRELPDLEEVSEKVVVSDDEEEVEKKSEVTKETESRAKEKGKGIEVSPHARVPYPRKKKVKNPDREFRKFMKVLNKLEMAIPLVEALEQMPTYAKFLK</sequence>
<evidence type="ECO:0000313" key="3">
    <source>
        <dbReference type="Proteomes" id="UP000236291"/>
    </source>
</evidence>
<feature type="compositionally biased region" description="Basic and acidic residues" evidence="1">
    <location>
        <begin position="59"/>
        <end position="79"/>
    </location>
</feature>
<organism evidence="2 3">
    <name type="scientific">Trifolium pratense</name>
    <name type="common">Red clover</name>
    <dbReference type="NCBI Taxonomy" id="57577"/>
    <lineage>
        <taxon>Eukaryota</taxon>
        <taxon>Viridiplantae</taxon>
        <taxon>Streptophyta</taxon>
        <taxon>Embryophyta</taxon>
        <taxon>Tracheophyta</taxon>
        <taxon>Spermatophyta</taxon>
        <taxon>Magnoliopsida</taxon>
        <taxon>eudicotyledons</taxon>
        <taxon>Gunneridae</taxon>
        <taxon>Pentapetalae</taxon>
        <taxon>rosids</taxon>
        <taxon>fabids</taxon>
        <taxon>Fabales</taxon>
        <taxon>Fabaceae</taxon>
        <taxon>Papilionoideae</taxon>
        <taxon>50 kb inversion clade</taxon>
        <taxon>NPAAA clade</taxon>
        <taxon>Hologalegina</taxon>
        <taxon>IRL clade</taxon>
        <taxon>Trifolieae</taxon>
        <taxon>Trifolium</taxon>
    </lineage>
</organism>
<dbReference type="Proteomes" id="UP000236291">
    <property type="component" value="Unassembled WGS sequence"/>
</dbReference>
<feature type="compositionally biased region" description="Basic and acidic residues" evidence="1">
    <location>
        <begin position="36"/>
        <end position="52"/>
    </location>
</feature>
<reference evidence="2 3" key="1">
    <citation type="journal article" date="2014" name="Am. J. Bot.">
        <title>Genome assembly and annotation for red clover (Trifolium pratense; Fabaceae).</title>
        <authorList>
            <person name="Istvanek J."/>
            <person name="Jaros M."/>
            <person name="Krenek A."/>
            <person name="Repkova J."/>
        </authorList>
    </citation>
    <scope>NUCLEOTIDE SEQUENCE [LARGE SCALE GENOMIC DNA]</scope>
    <source>
        <strain evidence="3">cv. Tatra</strain>
        <tissue evidence="2">Young leaves</tissue>
    </source>
</reference>